<evidence type="ECO:0000313" key="2">
    <source>
        <dbReference type="EMBL" id="EIN03303.1"/>
    </source>
</evidence>
<dbReference type="eggNOG" id="ENOG502SI1J">
    <property type="taxonomic scope" value="Eukaryota"/>
</dbReference>
<accession>R7RZA0</accession>
<dbReference type="GeneID" id="18885817"/>
<dbReference type="KEGG" id="psq:PUNSTDRAFT_78412"/>
<reference evidence="3" key="1">
    <citation type="journal article" date="2012" name="Science">
        <title>The Paleozoic origin of enzymatic lignin decomposition reconstructed from 31 fungal genomes.</title>
        <authorList>
            <person name="Floudas D."/>
            <person name="Binder M."/>
            <person name="Riley R."/>
            <person name="Barry K."/>
            <person name="Blanchette R.A."/>
            <person name="Henrissat B."/>
            <person name="Martinez A.T."/>
            <person name="Otillar R."/>
            <person name="Spatafora J.W."/>
            <person name="Yadav J.S."/>
            <person name="Aerts A."/>
            <person name="Benoit I."/>
            <person name="Boyd A."/>
            <person name="Carlson A."/>
            <person name="Copeland A."/>
            <person name="Coutinho P.M."/>
            <person name="de Vries R.P."/>
            <person name="Ferreira P."/>
            <person name="Findley K."/>
            <person name="Foster B."/>
            <person name="Gaskell J."/>
            <person name="Glotzer D."/>
            <person name="Gorecki P."/>
            <person name="Heitman J."/>
            <person name="Hesse C."/>
            <person name="Hori C."/>
            <person name="Igarashi K."/>
            <person name="Jurgens J.A."/>
            <person name="Kallen N."/>
            <person name="Kersten P."/>
            <person name="Kohler A."/>
            <person name="Kuees U."/>
            <person name="Kumar T.K.A."/>
            <person name="Kuo A."/>
            <person name="LaButti K."/>
            <person name="Larrondo L.F."/>
            <person name="Lindquist E."/>
            <person name="Ling A."/>
            <person name="Lombard V."/>
            <person name="Lucas S."/>
            <person name="Lundell T."/>
            <person name="Martin R."/>
            <person name="McLaughlin D.J."/>
            <person name="Morgenstern I."/>
            <person name="Morin E."/>
            <person name="Murat C."/>
            <person name="Nagy L.G."/>
            <person name="Nolan M."/>
            <person name="Ohm R.A."/>
            <person name="Patyshakuliyeva A."/>
            <person name="Rokas A."/>
            <person name="Ruiz-Duenas F.J."/>
            <person name="Sabat G."/>
            <person name="Salamov A."/>
            <person name="Samejima M."/>
            <person name="Schmutz J."/>
            <person name="Slot J.C."/>
            <person name="St John F."/>
            <person name="Stenlid J."/>
            <person name="Sun H."/>
            <person name="Sun S."/>
            <person name="Syed K."/>
            <person name="Tsang A."/>
            <person name="Wiebenga A."/>
            <person name="Young D."/>
            <person name="Pisabarro A."/>
            <person name="Eastwood D.C."/>
            <person name="Martin F."/>
            <person name="Cullen D."/>
            <person name="Grigoriev I.V."/>
            <person name="Hibbett D.S."/>
        </authorList>
    </citation>
    <scope>NUCLEOTIDE SEQUENCE [LARGE SCALE GENOMIC DNA]</scope>
    <source>
        <strain evidence="3">HHB-11173 SS5</strain>
    </source>
</reference>
<feature type="region of interest" description="Disordered" evidence="1">
    <location>
        <begin position="580"/>
        <end position="603"/>
    </location>
</feature>
<dbReference type="RefSeq" id="XP_007389468.1">
    <property type="nucleotide sequence ID" value="XM_007389406.1"/>
</dbReference>
<dbReference type="HOGENOM" id="CLU_452788_0_0_1"/>
<protein>
    <submittedName>
        <fullName evidence="2">Uncharacterized protein</fullName>
    </submittedName>
</protein>
<dbReference type="EMBL" id="JH687655">
    <property type="protein sequence ID" value="EIN03303.1"/>
    <property type="molecule type" value="Genomic_DNA"/>
</dbReference>
<evidence type="ECO:0000256" key="1">
    <source>
        <dbReference type="SAM" id="MobiDB-lite"/>
    </source>
</evidence>
<organism evidence="2 3">
    <name type="scientific">Punctularia strigosozonata (strain HHB-11173)</name>
    <name type="common">White-rot fungus</name>
    <dbReference type="NCBI Taxonomy" id="741275"/>
    <lineage>
        <taxon>Eukaryota</taxon>
        <taxon>Fungi</taxon>
        <taxon>Dikarya</taxon>
        <taxon>Basidiomycota</taxon>
        <taxon>Agaricomycotina</taxon>
        <taxon>Agaricomycetes</taxon>
        <taxon>Corticiales</taxon>
        <taxon>Punctulariaceae</taxon>
        <taxon>Punctularia</taxon>
    </lineage>
</organism>
<sequence>MAGNLEAQADSVHGLLDDIHALNDRVACLLADLEDLRLQNLCLLRDLAAKNALATTLSARLHVLVKQRNAIRAQRVRAQKRLKAAVAAKKEAEKLSRRSHNFRLKHKGIHTDRTRSLARKLVSKCKVPMHRVNDVVHAVADELDITVLRDISRRTVQRAVREGGIASKIQITNALHDADGITLSGDGTTHRHVNYVSKCAITTQFTPSPALLDPDTESLDTQSLGTYTTRHWFLGISSAGSHTSQAQHDGWISSLESMHAIQNSRPSAQSAPKKLVVRDLAQVLFGYACDHSNDQFSLVNRWKDWKEVNSRLSLGESVFLNKSTDNFTASVMELLNAKIARAGGWEAWKTLSPMEQAKHDTDVFREMCLYLGTGAYDALSPEDRTGLDFFARAGCCMHKELNTFKGGNAAMMAMWAARGLEPPMKLLNVFNAASASTGSAADRQRAIDSSTSGGVKLVQLCGALFNHKDDKKGYHDTFSWWLEARSGYRLVFPDTSNTRYGSYGDGAGFCLWKRHAISTVLDELRDTKGSRTFTNLEKNVYYALQDVPTLTELAVEALYYQGISVPYMQHVRGAATRDGAYMKSPRLGPVPRRSHRTYPQDHC</sequence>
<dbReference type="Proteomes" id="UP000054196">
    <property type="component" value="Unassembled WGS sequence"/>
</dbReference>
<dbReference type="OMA" id="SISHPYM"/>
<dbReference type="AlphaFoldDB" id="R7RZA0"/>
<name>R7RZA0_PUNST</name>
<dbReference type="OrthoDB" id="3052721at2759"/>
<keyword evidence="3" id="KW-1185">Reference proteome</keyword>
<gene>
    <name evidence="2" type="ORF">PUNSTDRAFT_78412</name>
</gene>
<evidence type="ECO:0000313" key="3">
    <source>
        <dbReference type="Proteomes" id="UP000054196"/>
    </source>
</evidence>
<proteinExistence type="predicted"/>